<keyword evidence="3" id="KW-1185">Reference proteome</keyword>
<dbReference type="OrthoDB" id="1683450at2"/>
<dbReference type="EMBL" id="UPPP01000104">
    <property type="protein sequence ID" value="VBB08925.1"/>
    <property type="molecule type" value="Genomic_DNA"/>
</dbReference>
<keyword evidence="1" id="KW-0812">Transmembrane</keyword>
<feature type="transmembrane region" description="Helical" evidence="1">
    <location>
        <begin position="45"/>
        <end position="64"/>
    </location>
</feature>
<keyword evidence="1" id="KW-0472">Membrane</keyword>
<proteinExistence type="predicted"/>
<dbReference type="RefSeq" id="WP_122629761.1">
    <property type="nucleotide sequence ID" value="NZ_UPPP01000104.1"/>
</dbReference>
<evidence type="ECO:0000256" key="1">
    <source>
        <dbReference type="SAM" id="Phobius"/>
    </source>
</evidence>
<reference evidence="2 3" key="1">
    <citation type="submission" date="2018-06" db="EMBL/GenBank/DDBJ databases">
        <authorList>
            <person name="Strepis N."/>
        </authorList>
    </citation>
    <scope>NUCLEOTIDE SEQUENCE [LARGE SCALE GENOMIC DNA]</scope>
    <source>
        <strain evidence="2">LUCI</strain>
    </source>
</reference>
<name>A0A498RD83_9FIRM</name>
<dbReference type="AlphaFoldDB" id="A0A498RD83"/>
<keyword evidence="1" id="KW-1133">Transmembrane helix</keyword>
<organism evidence="2 3">
    <name type="scientific">Lucifera butyrica</name>
    <dbReference type="NCBI Taxonomy" id="1351585"/>
    <lineage>
        <taxon>Bacteria</taxon>
        <taxon>Bacillati</taxon>
        <taxon>Bacillota</taxon>
        <taxon>Negativicutes</taxon>
        <taxon>Veillonellales</taxon>
        <taxon>Veillonellaceae</taxon>
        <taxon>Lucifera</taxon>
    </lineage>
</organism>
<sequence length="71" mass="7659">MREEDKGQMFSALATAGSIGFIMAANVLVGLAAGHWTDKWLNTSPWFSVLGIVLGMVAGLWTTYKRIVGKS</sequence>
<dbReference type="InterPro" id="IPR032820">
    <property type="entry name" value="ATPase_put"/>
</dbReference>
<accession>A0A498RD83</accession>
<evidence type="ECO:0000313" key="3">
    <source>
        <dbReference type="Proteomes" id="UP000277811"/>
    </source>
</evidence>
<evidence type="ECO:0000313" key="2">
    <source>
        <dbReference type="EMBL" id="VBB08925.1"/>
    </source>
</evidence>
<feature type="transmembrane region" description="Helical" evidence="1">
    <location>
        <begin position="12"/>
        <end position="33"/>
    </location>
</feature>
<dbReference type="Pfam" id="PF09527">
    <property type="entry name" value="ATPase_gene1"/>
    <property type="match status" value="1"/>
</dbReference>
<gene>
    <name evidence="2" type="ORF">LUCI_4208</name>
</gene>
<protein>
    <submittedName>
        <fullName evidence="2">Putative f0f1-atpase subunit ca2+/mg2+ transporter</fullName>
    </submittedName>
</protein>
<dbReference type="Proteomes" id="UP000277811">
    <property type="component" value="Unassembled WGS sequence"/>
</dbReference>